<dbReference type="RefSeq" id="XP_009058464.1">
    <property type="nucleotide sequence ID" value="XM_009060216.1"/>
</dbReference>
<evidence type="ECO:0008006" key="12">
    <source>
        <dbReference type="Google" id="ProtNLM"/>
    </source>
</evidence>
<evidence type="ECO:0000256" key="5">
    <source>
        <dbReference type="ARBA" id="ARBA00023002"/>
    </source>
</evidence>
<organism evidence="10 11">
    <name type="scientific">Lottia gigantea</name>
    <name type="common">Giant owl limpet</name>
    <dbReference type="NCBI Taxonomy" id="225164"/>
    <lineage>
        <taxon>Eukaryota</taxon>
        <taxon>Metazoa</taxon>
        <taxon>Spiralia</taxon>
        <taxon>Lophotrochozoa</taxon>
        <taxon>Mollusca</taxon>
        <taxon>Gastropoda</taxon>
        <taxon>Patellogastropoda</taxon>
        <taxon>Lottioidea</taxon>
        <taxon>Lottiidae</taxon>
        <taxon>Lottia</taxon>
    </lineage>
</organism>
<evidence type="ECO:0000313" key="11">
    <source>
        <dbReference type="Proteomes" id="UP000030746"/>
    </source>
</evidence>
<dbReference type="PROSITE" id="PS00086">
    <property type="entry name" value="CYTOCHROME_P450"/>
    <property type="match status" value="1"/>
</dbReference>
<dbReference type="GO" id="GO:0004497">
    <property type="term" value="F:monooxygenase activity"/>
    <property type="evidence" value="ECO:0007669"/>
    <property type="project" value="UniProtKB-KW"/>
</dbReference>
<dbReference type="OrthoDB" id="3945418at2759"/>
<dbReference type="GO" id="GO:0005506">
    <property type="term" value="F:iron ion binding"/>
    <property type="evidence" value="ECO:0007669"/>
    <property type="project" value="InterPro"/>
</dbReference>
<evidence type="ECO:0000313" key="10">
    <source>
        <dbReference type="EMBL" id="ESO90809.1"/>
    </source>
</evidence>
<keyword evidence="5 9" id="KW-0560">Oxidoreductase</keyword>
<dbReference type="InterPro" id="IPR050479">
    <property type="entry name" value="CYP11_CYP27_families"/>
</dbReference>
<dbReference type="CDD" id="cd11054">
    <property type="entry name" value="CYP24A1-like"/>
    <property type="match status" value="1"/>
</dbReference>
<dbReference type="PANTHER" id="PTHR24279:SF120">
    <property type="entry name" value="CYTOCHROME P450"/>
    <property type="match status" value="1"/>
</dbReference>
<dbReference type="GO" id="GO:0016705">
    <property type="term" value="F:oxidoreductase activity, acting on paired donors, with incorporation or reduction of molecular oxygen"/>
    <property type="evidence" value="ECO:0007669"/>
    <property type="project" value="InterPro"/>
</dbReference>
<proteinExistence type="inferred from homology"/>
<dbReference type="HOGENOM" id="CLU_001570_28_2_1"/>
<evidence type="ECO:0000256" key="8">
    <source>
        <dbReference type="PIRSR" id="PIRSR602401-1"/>
    </source>
</evidence>
<dbReference type="InterPro" id="IPR001128">
    <property type="entry name" value="Cyt_P450"/>
</dbReference>
<dbReference type="KEGG" id="lgi:LOTGIDRAFT_163695"/>
<feature type="binding site" description="axial binding residue" evidence="8">
    <location>
        <position position="466"/>
    </location>
    <ligand>
        <name>heme</name>
        <dbReference type="ChEBI" id="CHEBI:30413"/>
    </ligand>
    <ligandPart>
        <name>Fe</name>
        <dbReference type="ChEBI" id="CHEBI:18248"/>
    </ligandPart>
</feature>
<evidence type="ECO:0000256" key="9">
    <source>
        <dbReference type="RuleBase" id="RU000461"/>
    </source>
</evidence>
<dbReference type="PANTHER" id="PTHR24279">
    <property type="entry name" value="CYTOCHROME P450"/>
    <property type="match status" value="1"/>
</dbReference>
<dbReference type="CTD" id="20239504"/>
<dbReference type="PRINTS" id="PR00463">
    <property type="entry name" value="EP450I"/>
</dbReference>
<dbReference type="InterPro" id="IPR017972">
    <property type="entry name" value="Cyt_P450_CS"/>
</dbReference>
<name>V4BPA9_LOTGI</name>
<gene>
    <name evidence="10" type="ORF">LOTGIDRAFT_163695</name>
</gene>
<keyword evidence="7 9" id="KW-0503">Monooxygenase</keyword>
<protein>
    <recommendedName>
        <fullName evidence="12">Cytochrome P450 CYP44</fullName>
    </recommendedName>
</protein>
<evidence type="ECO:0000256" key="4">
    <source>
        <dbReference type="ARBA" id="ARBA00022723"/>
    </source>
</evidence>
<reference evidence="10 11" key="1">
    <citation type="journal article" date="2013" name="Nature">
        <title>Insights into bilaterian evolution from three spiralian genomes.</title>
        <authorList>
            <person name="Simakov O."/>
            <person name="Marletaz F."/>
            <person name="Cho S.J."/>
            <person name="Edsinger-Gonzales E."/>
            <person name="Havlak P."/>
            <person name="Hellsten U."/>
            <person name="Kuo D.H."/>
            <person name="Larsson T."/>
            <person name="Lv J."/>
            <person name="Arendt D."/>
            <person name="Savage R."/>
            <person name="Osoegawa K."/>
            <person name="de Jong P."/>
            <person name="Grimwood J."/>
            <person name="Chapman J.A."/>
            <person name="Shapiro H."/>
            <person name="Aerts A."/>
            <person name="Otillar R.P."/>
            <person name="Terry A.Y."/>
            <person name="Boore J.L."/>
            <person name="Grigoriev I.V."/>
            <person name="Lindberg D.R."/>
            <person name="Seaver E.C."/>
            <person name="Weisblat D.A."/>
            <person name="Putnam N.H."/>
            <person name="Rokhsar D.S."/>
        </authorList>
    </citation>
    <scope>NUCLEOTIDE SEQUENCE [LARGE SCALE GENOMIC DNA]</scope>
</reference>
<evidence type="ECO:0000256" key="6">
    <source>
        <dbReference type="ARBA" id="ARBA00023004"/>
    </source>
</evidence>
<keyword evidence="3 8" id="KW-0349">Heme</keyword>
<dbReference type="AlphaFoldDB" id="V4BPA9"/>
<dbReference type="InterPro" id="IPR036396">
    <property type="entry name" value="Cyt_P450_sf"/>
</dbReference>
<dbReference type="Gene3D" id="1.10.630.10">
    <property type="entry name" value="Cytochrome P450"/>
    <property type="match status" value="1"/>
</dbReference>
<keyword evidence="6 8" id="KW-0408">Iron</keyword>
<dbReference type="Pfam" id="PF00067">
    <property type="entry name" value="p450"/>
    <property type="match status" value="1"/>
</dbReference>
<dbReference type="STRING" id="225164.V4BPA9"/>
<comment type="cofactor">
    <cofactor evidence="1 8">
        <name>heme</name>
        <dbReference type="ChEBI" id="CHEBI:30413"/>
    </cofactor>
</comment>
<evidence type="ECO:0000256" key="3">
    <source>
        <dbReference type="ARBA" id="ARBA00022617"/>
    </source>
</evidence>
<evidence type="ECO:0000256" key="1">
    <source>
        <dbReference type="ARBA" id="ARBA00001971"/>
    </source>
</evidence>
<sequence length="522" mass="59930">MWGRNVKHAANYLKRCSISTSLGISRSEGRAVNSNDVSDYNQALPFEDIPGPRGIKYLGTLHHYMTGRLDKYKYQDILEEYFSKYGPIFKETLFGSTIVHVCDPKMFEVIYQDEGKYPEIEPLVEPSQKFRGEGDLSLGLGNSNGEKWYNLRAIVQKSMLKPAEVSSHLQIINEIANDFVDKTLHKGYSDDFLLDTSIWKLESGGALSFGKRPGYLECGSAQEMEAMKLVKMVDNTFTLATDLKFSFPLYKYIKTPAYKALLDSEQYINDVTSVYLSETLKHIETELERTDDFNDIQNTYRFLYSLLGHKNLSKKDMEVIVLSMFIDGLRTVVPVLISVLFCLSQSPRVQEKLFTEIYNVLEDRKYIAASDIAQLPYLKACVKETFRLYPIGLEISRINQNDMVLGEYKIPSGTKLNLNNFVLNRDPNIFANPEAFVPERWLRGSEHAVDAHPYLLLPFGRGPRMCVGRRFAEQDLYVLISKLIQNCEPHWTGEKYEHQFKILVYPACPVKFQFKPRQSSSK</sequence>
<dbReference type="PRINTS" id="PR00385">
    <property type="entry name" value="P450"/>
</dbReference>
<keyword evidence="11" id="KW-1185">Reference proteome</keyword>
<dbReference type="InterPro" id="IPR002401">
    <property type="entry name" value="Cyt_P450_E_grp-I"/>
</dbReference>
<evidence type="ECO:0000256" key="2">
    <source>
        <dbReference type="ARBA" id="ARBA00010617"/>
    </source>
</evidence>
<keyword evidence="4 8" id="KW-0479">Metal-binding</keyword>
<dbReference type="EMBL" id="KB202325">
    <property type="protein sequence ID" value="ESO90809.1"/>
    <property type="molecule type" value="Genomic_DNA"/>
</dbReference>
<dbReference type="OMA" id="ITEINRW"/>
<dbReference type="SUPFAM" id="SSF48264">
    <property type="entry name" value="Cytochrome P450"/>
    <property type="match status" value="1"/>
</dbReference>
<accession>V4BPA9</accession>
<dbReference type="GeneID" id="20239504"/>
<evidence type="ECO:0000256" key="7">
    <source>
        <dbReference type="ARBA" id="ARBA00023033"/>
    </source>
</evidence>
<dbReference type="Proteomes" id="UP000030746">
    <property type="component" value="Unassembled WGS sequence"/>
</dbReference>
<dbReference type="GO" id="GO:0020037">
    <property type="term" value="F:heme binding"/>
    <property type="evidence" value="ECO:0007669"/>
    <property type="project" value="InterPro"/>
</dbReference>
<comment type="similarity">
    <text evidence="2 9">Belongs to the cytochrome P450 family.</text>
</comment>